<evidence type="ECO:0000256" key="1">
    <source>
        <dbReference type="SAM" id="MobiDB-lite"/>
    </source>
</evidence>
<evidence type="ECO:0000313" key="2">
    <source>
        <dbReference type="EMBL" id="MFC5230028.1"/>
    </source>
</evidence>
<organism evidence="2 3">
    <name type="scientific">Streptomyces fimbriatus</name>
    <dbReference type="NCBI Taxonomy" id="68197"/>
    <lineage>
        <taxon>Bacteria</taxon>
        <taxon>Bacillati</taxon>
        <taxon>Actinomycetota</taxon>
        <taxon>Actinomycetes</taxon>
        <taxon>Kitasatosporales</taxon>
        <taxon>Streptomycetaceae</taxon>
        <taxon>Streptomyces</taxon>
    </lineage>
</organism>
<accession>A0ABW0DIS6</accession>
<dbReference type="EMBL" id="JBHSKL010000072">
    <property type="protein sequence ID" value="MFC5230028.1"/>
    <property type="molecule type" value="Genomic_DNA"/>
</dbReference>
<dbReference type="Proteomes" id="UP001596156">
    <property type="component" value="Unassembled WGS sequence"/>
</dbReference>
<feature type="region of interest" description="Disordered" evidence="1">
    <location>
        <begin position="64"/>
        <end position="96"/>
    </location>
</feature>
<evidence type="ECO:0000313" key="3">
    <source>
        <dbReference type="Proteomes" id="UP001596156"/>
    </source>
</evidence>
<sequence length="96" mass="10322">MSSLRIMDSDPGKARRTADAVQRALEASGEVVVGNVSVVPNRRDGGARVFMEVLLLEVPAAAGNDDQEVTVERADRPRPGLSRRALPRGQRREGSA</sequence>
<gene>
    <name evidence="2" type="ORF">ACFPN6_37090</name>
</gene>
<reference evidence="3" key="1">
    <citation type="journal article" date="2019" name="Int. J. Syst. Evol. Microbiol.">
        <title>The Global Catalogue of Microorganisms (GCM) 10K type strain sequencing project: providing services to taxonomists for standard genome sequencing and annotation.</title>
        <authorList>
            <consortium name="The Broad Institute Genomics Platform"/>
            <consortium name="The Broad Institute Genome Sequencing Center for Infectious Disease"/>
            <person name="Wu L."/>
            <person name="Ma J."/>
        </authorList>
    </citation>
    <scope>NUCLEOTIDE SEQUENCE [LARGE SCALE GENOMIC DNA]</scope>
    <source>
        <strain evidence="3">CCM 8479</strain>
    </source>
</reference>
<protein>
    <submittedName>
        <fullName evidence="2">Uncharacterized protein</fullName>
    </submittedName>
</protein>
<dbReference type="RefSeq" id="WP_344646176.1">
    <property type="nucleotide sequence ID" value="NZ_BAAASS010000031.1"/>
</dbReference>
<keyword evidence="3" id="KW-1185">Reference proteome</keyword>
<name>A0ABW0DIS6_STRFI</name>
<comment type="caution">
    <text evidence="2">The sequence shown here is derived from an EMBL/GenBank/DDBJ whole genome shotgun (WGS) entry which is preliminary data.</text>
</comment>
<proteinExistence type="predicted"/>